<dbReference type="Gene3D" id="1.20.58.60">
    <property type="match status" value="1"/>
</dbReference>
<dbReference type="SUPFAM" id="SSF46966">
    <property type="entry name" value="Spectrin repeat"/>
    <property type="match status" value="1"/>
</dbReference>
<feature type="compositionally biased region" description="Basic and acidic residues" evidence="1">
    <location>
        <begin position="600"/>
        <end position="619"/>
    </location>
</feature>
<feature type="region of interest" description="Disordered" evidence="1">
    <location>
        <begin position="582"/>
        <end position="675"/>
    </location>
</feature>
<feature type="compositionally biased region" description="Polar residues" evidence="1">
    <location>
        <begin position="747"/>
        <end position="757"/>
    </location>
</feature>
<feature type="non-terminal residue" evidence="2">
    <location>
        <position position="1"/>
    </location>
</feature>
<feature type="compositionally biased region" description="Low complexity" evidence="1">
    <location>
        <begin position="131"/>
        <end position="146"/>
    </location>
</feature>
<reference evidence="2" key="1">
    <citation type="submission" date="2015-11" db="EMBL/GenBank/DDBJ databases">
        <title>De novo transcriptome assembly of four potential Pierce s Disease insect vectors from Arizona vineyards.</title>
        <authorList>
            <person name="Tassone E.E."/>
        </authorList>
    </citation>
    <scope>NUCLEOTIDE SEQUENCE</scope>
</reference>
<evidence type="ECO:0000256" key="1">
    <source>
        <dbReference type="SAM" id="MobiDB-lite"/>
    </source>
</evidence>
<feature type="region of interest" description="Disordered" evidence="1">
    <location>
        <begin position="89"/>
        <end position="165"/>
    </location>
</feature>
<sequence length="769" mass="88868">CDCRATIKLRVPSLSYIVKCHVIRKPCFALQFFWEFVFILSLRMMALGPAGPVWPPWHCRRRHTYPTHARRSRSSKRWRRRRQWWRVSPHSASDSSSSSDDESTTSTPTYRHHSDTETNMPGGFENSAMKSSFSLSSLQPSSASLESPEHARPERPYNSLRKTCRKDPEQEAWRRSWDRKEDSKDEFWNALKPNYLYLMDSNLIDSCKEAGRDLHYGTSPTHDWSFEQFCTQFSELDLWLTSIQETIYSKEENVTDRNLRLSHVEEMHRKTNKRKVFNNQGGRLAARFPELKDDVKWRMTHLNRKWERLEQTVTPRKRTHPDHLTHAIDVEHELNCLRKWLRLTERRLLPLNFHATWTLSELEVKAKEHQVIQREVELHGKIVCSVLKRCDRLVQVEVEAGVASPVNLPSRNRRFDSNQAIRAARDLERRWQFLYIRSLEWLCHIENETKRAKNKSPVTVNVVDSDEGEPVHKHPRLSSSPWPDQDSATEFHDVDGDYLMDVSTGSAVAGEMVGPQSEVNLSLSENFTPSLLNRSGSMQISAEEDVINENYPFHKSSDYDSHVRRQSEPLDTARKLFAEETSVFTQSNRPAPNRGTYYFKHPDTESEREEGLMETDTKNSDVSSEEDEDWTYKPGMDGEDSPAQNDDSSLCHSTETLSSVSKSVKPQVEPLPNPKLKKLIEGAEVIAHSSPSRKQRNFAPLIFDSTRSKAKVNDWMRRAWEPEDGKTQGESCDASGEYTTEEEGHSAHSSGDFNTSVIHCHQSAEQLPM</sequence>
<evidence type="ECO:0008006" key="3">
    <source>
        <dbReference type="Google" id="ProtNLM"/>
    </source>
</evidence>
<accession>A0A1B6LM59</accession>
<dbReference type="InterPro" id="IPR018159">
    <property type="entry name" value="Spectrin/alpha-actinin"/>
</dbReference>
<dbReference type="GO" id="GO:0005737">
    <property type="term" value="C:cytoplasm"/>
    <property type="evidence" value="ECO:0007669"/>
    <property type="project" value="UniProtKB-ARBA"/>
</dbReference>
<dbReference type="CDD" id="cd00176">
    <property type="entry name" value="SPEC"/>
    <property type="match status" value="1"/>
</dbReference>
<proteinExistence type="predicted"/>
<name>A0A1B6LM59_9HEMI</name>
<dbReference type="EMBL" id="GEBQ01015147">
    <property type="protein sequence ID" value="JAT24830.1"/>
    <property type="molecule type" value="Transcribed_RNA"/>
</dbReference>
<feature type="compositionally biased region" description="Polar residues" evidence="1">
    <location>
        <begin position="477"/>
        <end position="486"/>
    </location>
</feature>
<feature type="region of interest" description="Disordered" evidence="1">
    <location>
        <begin position="456"/>
        <end position="486"/>
    </location>
</feature>
<feature type="compositionally biased region" description="Polar residues" evidence="1">
    <location>
        <begin position="642"/>
        <end position="664"/>
    </location>
</feature>
<protein>
    <recommendedName>
        <fullName evidence="3">KASH domain-containing protein</fullName>
    </recommendedName>
</protein>
<feature type="region of interest" description="Disordered" evidence="1">
    <location>
        <begin position="719"/>
        <end position="769"/>
    </location>
</feature>
<feature type="non-terminal residue" evidence="2">
    <location>
        <position position="769"/>
    </location>
</feature>
<organism evidence="2">
    <name type="scientific">Graphocephala atropunctata</name>
    <dbReference type="NCBI Taxonomy" id="36148"/>
    <lineage>
        <taxon>Eukaryota</taxon>
        <taxon>Metazoa</taxon>
        <taxon>Ecdysozoa</taxon>
        <taxon>Arthropoda</taxon>
        <taxon>Hexapoda</taxon>
        <taxon>Insecta</taxon>
        <taxon>Pterygota</taxon>
        <taxon>Neoptera</taxon>
        <taxon>Paraneoptera</taxon>
        <taxon>Hemiptera</taxon>
        <taxon>Auchenorrhyncha</taxon>
        <taxon>Membracoidea</taxon>
        <taxon>Cicadellidae</taxon>
        <taxon>Cicadellinae</taxon>
        <taxon>Cicadellini</taxon>
        <taxon>Graphocephala</taxon>
    </lineage>
</organism>
<gene>
    <name evidence="2" type="ORF">g.26206</name>
</gene>
<dbReference type="AlphaFoldDB" id="A0A1B6LM59"/>
<evidence type="ECO:0000313" key="2">
    <source>
        <dbReference type="EMBL" id="JAT24830.1"/>
    </source>
</evidence>